<sequence>AEARTDIFDYIERFHNPRKRRQLEMRQKQDLGLTKPSGEMG</sequence>
<accession>A0A1H5RYK2</accession>
<evidence type="ECO:0000313" key="3">
    <source>
        <dbReference type="Proteomes" id="UP000236751"/>
    </source>
</evidence>
<evidence type="ECO:0000313" key="2">
    <source>
        <dbReference type="EMBL" id="SEF43433.1"/>
    </source>
</evidence>
<gene>
    <name evidence="2" type="ORF">SAMN05216403_101286</name>
</gene>
<feature type="region of interest" description="Disordered" evidence="1">
    <location>
        <begin position="19"/>
        <end position="41"/>
    </location>
</feature>
<name>A0A1H5RYK2_NITMU</name>
<feature type="non-terminal residue" evidence="2">
    <location>
        <position position="1"/>
    </location>
</feature>
<dbReference type="AlphaFoldDB" id="A0A1H5RYK2"/>
<reference evidence="2 3" key="1">
    <citation type="submission" date="2016-10" db="EMBL/GenBank/DDBJ databases">
        <authorList>
            <person name="de Groot N.N."/>
        </authorList>
    </citation>
    <scope>NUCLEOTIDE SEQUENCE [LARGE SCALE GENOMIC DNA]</scope>
    <source>
        <strain evidence="2 3">Nl13</strain>
    </source>
</reference>
<dbReference type="Proteomes" id="UP000236751">
    <property type="component" value="Unassembled WGS sequence"/>
</dbReference>
<evidence type="ECO:0000256" key="1">
    <source>
        <dbReference type="SAM" id="MobiDB-lite"/>
    </source>
</evidence>
<proteinExistence type="predicted"/>
<protein>
    <submittedName>
        <fullName evidence="2">Putative transposase</fullName>
    </submittedName>
</protein>
<dbReference type="EMBL" id="FNVK01000001">
    <property type="protein sequence ID" value="SEF43433.1"/>
    <property type="molecule type" value="Genomic_DNA"/>
</dbReference>
<organism evidence="2 3">
    <name type="scientific">Nitrosospira multiformis (strain ATCC 25196 / NCIMB 11849 / C 71)</name>
    <dbReference type="NCBI Taxonomy" id="323848"/>
    <lineage>
        <taxon>Bacteria</taxon>
        <taxon>Pseudomonadati</taxon>
        <taxon>Pseudomonadota</taxon>
        <taxon>Betaproteobacteria</taxon>
        <taxon>Nitrosomonadales</taxon>
        <taxon>Nitrosomonadaceae</taxon>
        <taxon>Nitrosospira</taxon>
    </lineage>
</organism>